<dbReference type="EC" id="2.1.1.297" evidence="5"/>
<dbReference type="Pfam" id="PF17827">
    <property type="entry name" value="PrmC_N"/>
    <property type="match status" value="1"/>
</dbReference>
<dbReference type="Gene3D" id="3.40.50.150">
    <property type="entry name" value="Vaccinia Virus protein VP39"/>
    <property type="match status" value="1"/>
</dbReference>
<comment type="caution">
    <text evidence="8">The sequence shown here is derived from an EMBL/GenBank/DDBJ whole genome shotgun (WGS) entry which is preliminary data.</text>
</comment>
<dbReference type="Proteomes" id="UP001595733">
    <property type="component" value="Unassembled WGS sequence"/>
</dbReference>
<dbReference type="InterPro" id="IPR050320">
    <property type="entry name" value="N5-glutamine_MTase"/>
</dbReference>
<dbReference type="NCBIfam" id="TIGR00536">
    <property type="entry name" value="hemK_fam"/>
    <property type="match status" value="1"/>
</dbReference>
<reference evidence="9" key="1">
    <citation type="journal article" date="2019" name="Int. J. Syst. Evol. Microbiol.">
        <title>The Global Catalogue of Microorganisms (GCM) 10K type strain sequencing project: providing services to taxonomists for standard genome sequencing and annotation.</title>
        <authorList>
            <consortium name="The Broad Institute Genomics Platform"/>
            <consortium name="The Broad Institute Genome Sequencing Center for Infectious Disease"/>
            <person name="Wu L."/>
            <person name="Ma J."/>
        </authorList>
    </citation>
    <scope>NUCLEOTIDE SEQUENCE [LARGE SCALE GENOMIC DNA]</scope>
    <source>
        <strain evidence="9">CCUG 50353</strain>
    </source>
</reference>
<dbReference type="InterPro" id="IPR007848">
    <property type="entry name" value="Small_mtfrase_dom"/>
</dbReference>
<evidence type="ECO:0000256" key="1">
    <source>
        <dbReference type="ARBA" id="ARBA00022603"/>
    </source>
</evidence>
<dbReference type="GO" id="GO:0102559">
    <property type="term" value="F:peptide chain release factor N(5)-glutamine methyltransferase activity"/>
    <property type="evidence" value="ECO:0007669"/>
    <property type="project" value="UniProtKB-EC"/>
</dbReference>
<evidence type="ECO:0000256" key="4">
    <source>
        <dbReference type="ARBA" id="ARBA00048391"/>
    </source>
</evidence>
<evidence type="ECO:0000256" key="5">
    <source>
        <dbReference type="HAMAP-Rule" id="MF_02126"/>
    </source>
</evidence>
<dbReference type="GO" id="GO:0032259">
    <property type="term" value="P:methylation"/>
    <property type="evidence" value="ECO:0007669"/>
    <property type="project" value="UniProtKB-KW"/>
</dbReference>
<name>A0ABV8UTQ1_9BACL</name>
<comment type="catalytic activity">
    <reaction evidence="4 5">
        <text>L-glutaminyl-[peptide chain release factor] + S-adenosyl-L-methionine = N(5)-methyl-L-glutaminyl-[peptide chain release factor] + S-adenosyl-L-homocysteine + H(+)</text>
        <dbReference type="Rhea" id="RHEA:42896"/>
        <dbReference type="Rhea" id="RHEA-COMP:10271"/>
        <dbReference type="Rhea" id="RHEA-COMP:10272"/>
        <dbReference type="ChEBI" id="CHEBI:15378"/>
        <dbReference type="ChEBI" id="CHEBI:30011"/>
        <dbReference type="ChEBI" id="CHEBI:57856"/>
        <dbReference type="ChEBI" id="CHEBI:59789"/>
        <dbReference type="ChEBI" id="CHEBI:61891"/>
        <dbReference type="EC" id="2.1.1.297"/>
    </reaction>
</comment>
<comment type="similarity">
    <text evidence="5">Belongs to the protein N5-glutamine methyltransferase family. PrmC subfamily.</text>
</comment>
<evidence type="ECO:0000256" key="3">
    <source>
        <dbReference type="ARBA" id="ARBA00022691"/>
    </source>
</evidence>
<gene>
    <name evidence="5 8" type="primary">prmC</name>
    <name evidence="8" type="ORF">ACFO0S_03405</name>
</gene>
<dbReference type="PANTHER" id="PTHR18895:SF74">
    <property type="entry name" value="MTRF1L RELEASE FACTOR GLUTAMINE METHYLTRANSFERASE"/>
    <property type="match status" value="1"/>
</dbReference>
<feature type="binding site" evidence="5">
    <location>
        <position position="191"/>
    </location>
    <ligand>
        <name>S-adenosyl-L-methionine</name>
        <dbReference type="ChEBI" id="CHEBI:59789"/>
    </ligand>
</feature>
<feature type="domain" description="Release factor glutamine methyltransferase N-terminal" evidence="7">
    <location>
        <begin position="10"/>
        <end position="78"/>
    </location>
</feature>
<comment type="function">
    <text evidence="5">Methylates the class 1 translation termination release factors RF1/PrfA and RF2/PrfB on the glutamine residue of the universally conserved GGQ motif.</text>
</comment>
<protein>
    <recommendedName>
        <fullName evidence="5">Release factor glutamine methyltransferase</fullName>
        <shortName evidence="5">RF MTase</shortName>
        <ecNumber evidence="5">2.1.1.297</ecNumber>
    </recommendedName>
    <alternativeName>
        <fullName evidence="5">N5-glutamine methyltransferase PrmC</fullName>
    </alternativeName>
    <alternativeName>
        <fullName evidence="5">Protein-(glutamine-N5) MTase PrmC</fullName>
    </alternativeName>
    <alternativeName>
        <fullName evidence="5">Protein-glutamine N-methyltransferase PrmC</fullName>
    </alternativeName>
</protein>
<dbReference type="RefSeq" id="WP_378140188.1">
    <property type="nucleotide sequence ID" value="NZ_JBHSEF010000009.1"/>
</dbReference>
<evidence type="ECO:0000313" key="8">
    <source>
        <dbReference type="EMBL" id="MFC4354116.1"/>
    </source>
</evidence>
<organism evidence="8 9">
    <name type="scientific">Chryseomicrobium palamuruense</name>
    <dbReference type="NCBI Taxonomy" id="682973"/>
    <lineage>
        <taxon>Bacteria</taxon>
        <taxon>Bacillati</taxon>
        <taxon>Bacillota</taxon>
        <taxon>Bacilli</taxon>
        <taxon>Bacillales</taxon>
        <taxon>Caryophanaceae</taxon>
        <taxon>Chryseomicrobium</taxon>
    </lineage>
</organism>
<dbReference type="NCBIfam" id="TIGR03534">
    <property type="entry name" value="RF_mod_PrmC"/>
    <property type="match status" value="1"/>
</dbReference>
<keyword evidence="9" id="KW-1185">Reference proteome</keyword>
<dbReference type="SUPFAM" id="SSF53335">
    <property type="entry name" value="S-adenosyl-L-methionine-dependent methyltransferases"/>
    <property type="match status" value="1"/>
</dbReference>
<evidence type="ECO:0000313" key="9">
    <source>
        <dbReference type="Proteomes" id="UP001595733"/>
    </source>
</evidence>
<dbReference type="HAMAP" id="MF_02126">
    <property type="entry name" value="RF_methyltr_PrmC"/>
    <property type="match status" value="1"/>
</dbReference>
<feature type="binding site" evidence="5">
    <location>
        <begin position="191"/>
        <end position="194"/>
    </location>
    <ligand>
        <name>substrate</name>
    </ligand>
</feature>
<dbReference type="InterPro" id="IPR019874">
    <property type="entry name" value="RF_methyltr_PrmC"/>
</dbReference>
<dbReference type="Pfam" id="PF05175">
    <property type="entry name" value="MTS"/>
    <property type="match status" value="1"/>
</dbReference>
<comment type="caution">
    <text evidence="5">Lacks conserved residue(s) required for the propagation of feature annotation.</text>
</comment>
<proteinExistence type="inferred from homology"/>
<feature type="domain" description="Methyltransferase small" evidence="6">
    <location>
        <begin position="121"/>
        <end position="206"/>
    </location>
</feature>
<dbReference type="InterPro" id="IPR029063">
    <property type="entry name" value="SAM-dependent_MTases_sf"/>
</dbReference>
<keyword evidence="2 5" id="KW-0808">Transferase</keyword>
<evidence type="ECO:0000256" key="2">
    <source>
        <dbReference type="ARBA" id="ARBA00022679"/>
    </source>
</evidence>
<dbReference type="CDD" id="cd02440">
    <property type="entry name" value="AdoMet_MTases"/>
    <property type="match status" value="1"/>
</dbReference>
<dbReference type="PANTHER" id="PTHR18895">
    <property type="entry name" value="HEMK METHYLTRANSFERASE"/>
    <property type="match status" value="1"/>
</dbReference>
<accession>A0ABV8UTQ1</accession>
<evidence type="ECO:0000259" key="6">
    <source>
        <dbReference type="Pfam" id="PF05175"/>
    </source>
</evidence>
<dbReference type="Gene3D" id="1.10.8.10">
    <property type="entry name" value="DNA helicase RuvA subunit, C-terminal domain"/>
    <property type="match status" value="1"/>
</dbReference>
<dbReference type="InterPro" id="IPR040758">
    <property type="entry name" value="PrmC_N"/>
</dbReference>
<dbReference type="InterPro" id="IPR004556">
    <property type="entry name" value="HemK-like"/>
</dbReference>
<feature type="binding site" evidence="5">
    <location>
        <begin position="126"/>
        <end position="130"/>
    </location>
    <ligand>
        <name>S-adenosyl-L-methionine</name>
        <dbReference type="ChEBI" id="CHEBI:59789"/>
    </ligand>
</feature>
<feature type="binding site" evidence="5">
    <location>
        <position position="149"/>
    </location>
    <ligand>
        <name>S-adenosyl-L-methionine</name>
        <dbReference type="ChEBI" id="CHEBI:59789"/>
    </ligand>
</feature>
<dbReference type="EMBL" id="JBHSEF010000009">
    <property type="protein sequence ID" value="MFC4354116.1"/>
    <property type="molecule type" value="Genomic_DNA"/>
</dbReference>
<sequence length="285" mass="31610">MKAHFNSYQEALAWASSYLQTRGREELAARFFLQDISELNYTDLMMCLQDEMPEVIQTRFIEGIEAIGEGMPYQYIVGKAEFYGRHFFVTPATLIPRPETEELIEQVVARKKALFGQAPVNLADVGTGTGCIAVTLKLEMHEADVVAVDISGEALEVATKNAVNLGADVTFLQGDLTAPIEARSLDVFVSNPPYIAESEKVDMTDTVLAHEPHLALFAEDEGLYFYKRIIQRLPVVMKEKGLIAFEIGYLQGPAVARLLQDAFPEAVVDVVADLNGRDRMVFATL</sequence>
<keyword evidence="3 5" id="KW-0949">S-adenosyl-L-methionine</keyword>
<evidence type="ECO:0000259" key="7">
    <source>
        <dbReference type="Pfam" id="PF17827"/>
    </source>
</evidence>
<keyword evidence="1 5" id="KW-0489">Methyltransferase</keyword>